<name>G4TIQ7_SERID</name>
<feature type="region of interest" description="Disordered" evidence="1">
    <location>
        <begin position="357"/>
        <end position="379"/>
    </location>
</feature>
<proteinExistence type="predicted"/>
<dbReference type="AlphaFoldDB" id="G4TIQ7"/>
<dbReference type="HOGENOM" id="CLU_624236_0_0_1"/>
<evidence type="ECO:0000313" key="3">
    <source>
        <dbReference type="Proteomes" id="UP000007148"/>
    </source>
</evidence>
<keyword evidence="3" id="KW-1185">Reference proteome</keyword>
<organism evidence="2 3">
    <name type="scientific">Serendipita indica (strain DSM 11827)</name>
    <name type="common">Root endophyte fungus</name>
    <name type="synonym">Piriformospora indica</name>
    <dbReference type="NCBI Taxonomy" id="1109443"/>
    <lineage>
        <taxon>Eukaryota</taxon>
        <taxon>Fungi</taxon>
        <taxon>Dikarya</taxon>
        <taxon>Basidiomycota</taxon>
        <taxon>Agaricomycotina</taxon>
        <taxon>Agaricomycetes</taxon>
        <taxon>Sebacinales</taxon>
        <taxon>Serendipitaceae</taxon>
        <taxon>Serendipita</taxon>
    </lineage>
</organism>
<feature type="compositionally biased region" description="Polar residues" evidence="1">
    <location>
        <begin position="255"/>
        <end position="267"/>
    </location>
</feature>
<feature type="region of interest" description="Disordered" evidence="1">
    <location>
        <begin position="223"/>
        <end position="270"/>
    </location>
</feature>
<dbReference type="InParanoid" id="G4TIQ7"/>
<reference evidence="2 3" key="1">
    <citation type="journal article" date="2011" name="PLoS Pathog.">
        <title>Endophytic Life Strategies Decoded by Genome and Transcriptome Analyses of the Mutualistic Root Symbiont Piriformospora indica.</title>
        <authorList>
            <person name="Zuccaro A."/>
            <person name="Lahrmann U."/>
            <person name="Guldener U."/>
            <person name="Langen G."/>
            <person name="Pfiffi S."/>
            <person name="Biedenkopf D."/>
            <person name="Wong P."/>
            <person name="Samans B."/>
            <person name="Grimm C."/>
            <person name="Basiewicz M."/>
            <person name="Murat C."/>
            <person name="Martin F."/>
            <person name="Kogel K.H."/>
        </authorList>
    </citation>
    <scope>NUCLEOTIDE SEQUENCE [LARGE SCALE GENOMIC DNA]</scope>
    <source>
        <strain evidence="2 3">DSM 11827</strain>
    </source>
</reference>
<sequence>MPWDQPTYGQGYTDPRRGCEWPLFYYRSLTHLSCSVYEPVETNIVAASDFSAASSRSSLLIEDTTRVAPTSSFISPLLPSPVTRAQDALMHPQSNLDLVSLFDSFQGLQHPSNTNLELPPLDIFAEDSYAFQTQPQGVPTFGQTAQYPTWTDHQTSLHGLGFESNIDSTLSRTFGSNMVLSTHVDVQAFPISHGGDSTQPLNAFETSPSLNPWLGGSQNEMMGNTATNHLSPIASPPSSVDVDDQSVGRQPVNLRPQQQNNARSTENLPLEEIDKYLRRNPLPRSKAGHGSRGGAKDWSCTYHPCTHGPYTNKRRDQTRCHIAAHLGYKSHKCESCQSKFLRRADLKRHITNACKSLKGNTRSGAQSIAPRPGSSPAGVGMSTGESLFFNLPDARATKGSAKYIQVMLPIQPWSNFVRSYTTPLKTHSMVWSPDTTDRL</sequence>
<accession>G4TIQ7</accession>
<dbReference type="STRING" id="1109443.G4TIQ7"/>
<dbReference type="EMBL" id="CAFZ01000110">
    <property type="protein sequence ID" value="CCA71203.1"/>
    <property type="molecule type" value="Genomic_DNA"/>
</dbReference>
<gene>
    <name evidence="2" type="ORF">PIIN_05139</name>
</gene>
<dbReference type="Proteomes" id="UP000007148">
    <property type="component" value="Unassembled WGS sequence"/>
</dbReference>
<protein>
    <recommendedName>
        <fullName evidence="4">C2H2-type domain-containing protein</fullName>
    </recommendedName>
</protein>
<evidence type="ECO:0000256" key="1">
    <source>
        <dbReference type="SAM" id="MobiDB-lite"/>
    </source>
</evidence>
<dbReference type="InterPro" id="IPR036236">
    <property type="entry name" value="Znf_C2H2_sf"/>
</dbReference>
<feature type="compositionally biased region" description="Low complexity" evidence="1">
    <location>
        <begin position="231"/>
        <end position="240"/>
    </location>
</feature>
<comment type="caution">
    <text evidence="2">The sequence shown here is derived from an EMBL/GenBank/DDBJ whole genome shotgun (WGS) entry which is preliminary data.</text>
</comment>
<evidence type="ECO:0000313" key="2">
    <source>
        <dbReference type="EMBL" id="CCA71203.1"/>
    </source>
</evidence>
<dbReference type="OrthoDB" id="3437960at2759"/>
<evidence type="ECO:0008006" key="4">
    <source>
        <dbReference type="Google" id="ProtNLM"/>
    </source>
</evidence>
<dbReference type="SUPFAM" id="SSF57667">
    <property type="entry name" value="beta-beta-alpha zinc fingers"/>
    <property type="match status" value="1"/>
</dbReference>